<evidence type="ECO:0000256" key="1">
    <source>
        <dbReference type="ARBA" id="ARBA00004990"/>
    </source>
</evidence>
<keyword evidence="5 8" id="KW-0547">Nucleotide-binding</keyword>
<reference evidence="9 10" key="1">
    <citation type="submission" date="2018-03" db="EMBL/GenBank/DDBJ databases">
        <title>Genomic Encyclopedia of Archaeal and Bacterial Type Strains, Phase II (KMG-II): from individual species to whole genera.</title>
        <authorList>
            <person name="Goeker M."/>
        </authorList>
    </citation>
    <scope>NUCLEOTIDE SEQUENCE [LARGE SCALE GENOMIC DNA]</scope>
    <source>
        <strain evidence="9 10">DSM 29318</strain>
    </source>
</reference>
<keyword evidence="10" id="KW-1185">Reference proteome</keyword>
<dbReference type="InterPro" id="IPR042176">
    <property type="entry name" value="Pantoate_ligase_C"/>
</dbReference>
<dbReference type="EC" id="6.3.2.1" evidence="8"/>
<dbReference type="InterPro" id="IPR014729">
    <property type="entry name" value="Rossmann-like_a/b/a_fold"/>
</dbReference>
<organism evidence="9 10">
    <name type="scientific">Hasllibacter halocynthiae</name>
    <dbReference type="NCBI Taxonomy" id="595589"/>
    <lineage>
        <taxon>Bacteria</taxon>
        <taxon>Pseudomonadati</taxon>
        <taxon>Pseudomonadota</taxon>
        <taxon>Alphaproteobacteria</taxon>
        <taxon>Rhodobacterales</taxon>
        <taxon>Roseobacteraceae</taxon>
        <taxon>Hasllibacter</taxon>
    </lineage>
</organism>
<evidence type="ECO:0000256" key="2">
    <source>
        <dbReference type="ARBA" id="ARBA00009256"/>
    </source>
</evidence>
<dbReference type="Gene3D" id="3.40.50.620">
    <property type="entry name" value="HUPs"/>
    <property type="match status" value="1"/>
</dbReference>
<evidence type="ECO:0000256" key="7">
    <source>
        <dbReference type="ARBA" id="ARBA00048258"/>
    </source>
</evidence>
<dbReference type="EMBL" id="PVTT01000002">
    <property type="protein sequence ID" value="PRY92651.1"/>
    <property type="molecule type" value="Genomic_DNA"/>
</dbReference>
<dbReference type="AlphaFoldDB" id="A0A2T0X136"/>
<dbReference type="GO" id="GO:0004592">
    <property type="term" value="F:pantoate-beta-alanine ligase activity"/>
    <property type="evidence" value="ECO:0007669"/>
    <property type="project" value="UniProtKB-UniRule"/>
</dbReference>
<dbReference type="Gene3D" id="3.30.1300.10">
    <property type="entry name" value="Pantoate-beta-alanine ligase, C-terminal domain"/>
    <property type="match status" value="1"/>
</dbReference>
<comment type="catalytic activity">
    <reaction evidence="7 8">
        <text>(R)-pantoate + beta-alanine + ATP = (R)-pantothenate + AMP + diphosphate + H(+)</text>
        <dbReference type="Rhea" id="RHEA:10912"/>
        <dbReference type="ChEBI" id="CHEBI:15378"/>
        <dbReference type="ChEBI" id="CHEBI:15980"/>
        <dbReference type="ChEBI" id="CHEBI:29032"/>
        <dbReference type="ChEBI" id="CHEBI:30616"/>
        <dbReference type="ChEBI" id="CHEBI:33019"/>
        <dbReference type="ChEBI" id="CHEBI:57966"/>
        <dbReference type="ChEBI" id="CHEBI:456215"/>
        <dbReference type="EC" id="6.3.2.1"/>
    </reaction>
</comment>
<comment type="miscellaneous">
    <text evidence="8">The reaction proceeds by a bi uni uni bi ping pong mechanism.</text>
</comment>
<evidence type="ECO:0000313" key="9">
    <source>
        <dbReference type="EMBL" id="PRY92651.1"/>
    </source>
</evidence>
<evidence type="ECO:0000256" key="3">
    <source>
        <dbReference type="ARBA" id="ARBA00022598"/>
    </source>
</evidence>
<dbReference type="Proteomes" id="UP000238801">
    <property type="component" value="Unassembled WGS sequence"/>
</dbReference>
<comment type="subunit">
    <text evidence="8">Homodimer.</text>
</comment>
<proteinExistence type="inferred from homology"/>
<dbReference type="RefSeq" id="WP_106160332.1">
    <property type="nucleotide sequence ID" value="NZ_PVTT01000002.1"/>
</dbReference>
<dbReference type="Pfam" id="PF02569">
    <property type="entry name" value="Pantoate_ligase"/>
    <property type="match status" value="1"/>
</dbReference>
<comment type="similarity">
    <text evidence="2 8">Belongs to the pantothenate synthetase family.</text>
</comment>
<keyword evidence="8" id="KW-0963">Cytoplasm</keyword>
<name>A0A2T0X136_9RHOB</name>
<evidence type="ECO:0000256" key="5">
    <source>
        <dbReference type="ARBA" id="ARBA00022741"/>
    </source>
</evidence>
<keyword evidence="4 8" id="KW-0566">Pantothenate biosynthesis</keyword>
<feature type="binding site" evidence="8">
    <location>
        <begin position="147"/>
        <end position="150"/>
    </location>
    <ligand>
        <name>ATP</name>
        <dbReference type="ChEBI" id="CHEBI:30616"/>
    </ligand>
</feature>
<comment type="caution">
    <text evidence="9">The sequence shown here is derived from an EMBL/GenBank/DDBJ whole genome shotgun (WGS) entry which is preliminary data.</text>
</comment>
<evidence type="ECO:0000313" key="10">
    <source>
        <dbReference type="Proteomes" id="UP000238801"/>
    </source>
</evidence>
<dbReference type="SUPFAM" id="SSF52374">
    <property type="entry name" value="Nucleotidylyl transferase"/>
    <property type="match status" value="1"/>
</dbReference>
<dbReference type="CDD" id="cd00560">
    <property type="entry name" value="PanC"/>
    <property type="match status" value="1"/>
</dbReference>
<feature type="binding site" evidence="8">
    <location>
        <position position="153"/>
    </location>
    <ligand>
        <name>(R)-pantoate</name>
        <dbReference type="ChEBI" id="CHEBI:15980"/>
    </ligand>
</feature>
<dbReference type="GO" id="GO:0015940">
    <property type="term" value="P:pantothenate biosynthetic process"/>
    <property type="evidence" value="ECO:0007669"/>
    <property type="project" value="UniProtKB-UniRule"/>
</dbReference>
<keyword evidence="3 8" id="KW-0436">Ligase</keyword>
<dbReference type="GO" id="GO:0005524">
    <property type="term" value="F:ATP binding"/>
    <property type="evidence" value="ECO:0007669"/>
    <property type="project" value="UniProtKB-KW"/>
</dbReference>
<feature type="binding site" evidence="8">
    <location>
        <position position="61"/>
    </location>
    <ligand>
        <name>beta-alanine</name>
        <dbReference type="ChEBI" id="CHEBI:57966"/>
    </ligand>
</feature>
<comment type="pathway">
    <text evidence="1 8">Cofactor biosynthesis; (R)-pantothenate biosynthesis; (R)-pantothenate from (R)-pantoate and beta-alanine: step 1/1.</text>
</comment>
<feature type="binding site" evidence="8">
    <location>
        <position position="61"/>
    </location>
    <ligand>
        <name>(R)-pantoate</name>
        <dbReference type="ChEBI" id="CHEBI:15980"/>
    </ligand>
</feature>
<dbReference type="InterPro" id="IPR003721">
    <property type="entry name" value="Pantoate_ligase"/>
</dbReference>
<dbReference type="NCBIfam" id="TIGR00018">
    <property type="entry name" value="panC"/>
    <property type="match status" value="1"/>
</dbReference>
<feature type="binding site" evidence="8">
    <location>
        <begin position="30"/>
        <end position="37"/>
    </location>
    <ligand>
        <name>ATP</name>
        <dbReference type="ChEBI" id="CHEBI:30616"/>
    </ligand>
</feature>
<gene>
    <name evidence="8" type="primary">panC</name>
    <name evidence="9" type="ORF">BCF33_1502</name>
</gene>
<keyword evidence="6 8" id="KW-0067">ATP-binding</keyword>
<comment type="subcellular location">
    <subcellularLocation>
        <location evidence="8">Cytoplasm</location>
    </subcellularLocation>
</comment>
<evidence type="ECO:0000256" key="4">
    <source>
        <dbReference type="ARBA" id="ARBA00022655"/>
    </source>
</evidence>
<dbReference type="UniPathway" id="UPA00028">
    <property type="reaction ID" value="UER00005"/>
</dbReference>
<dbReference type="PANTHER" id="PTHR21299:SF1">
    <property type="entry name" value="PANTOATE--BETA-ALANINE LIGASE"/>
    <property type="match status" value="1"/>
</dbReference>
<evidence type="ECO:0000256" key="6">
    <source>
        <dbReference type="ARBA" id="ARBA00022840"/>
    </source>
</evidence>
<feature type="binding site" evidence="8">
    <location>
        <begin position="184"/>
        <end position="187"/>
    </location>
    <ligand>
        <name>ATP</name>
        <dbReference type="ChEBI" id="CHEBI:30616"/>
    </ligand>
</feature>
<evidence type="ECO:0000256" key="8">
    <source>
        <dbReference type="HAMAP-Rule" id="MF_00158"/>
    </source>
</evidence>
<feature type="binding site" evidence="8">
    <location>
        <position position="176"/>
    </location>
    <ligand>
        <name>ATP</name>
        <dbReference type="ChEBI" id="CHEBI:30616"/>
    </ligand>
</feature>
<feature type="active site" description="Proton donor" evidence="8">
    <location>
        <position position="37"/>
    </location>
</feature>
<protein>
    <recommendedName>
        <fullName evidence="8">Pantothenate synthetase</fullName>
        <shortName evidence="8">PS</shortName>
        <ecNumber evidence="8">6.3.2.1</ecNumber>
    </recommendedName>
    <alternativeName>
        <fullName evidence="8">Pantoate--beta-alanine ligase</fullName>
    </alternativeName>
    <alternativeName>
        <fullName evidence="8">Pantoate-activating enzyme</fullName>
    </alternativeName>
</protein>
<dbReference type="OrthoDB" id="9773087at2"/>
<sequence length="289" mass="30101">MKIARDLDTLRPLVAGWTAAGARVGLVTTMGALHEGHMALIRAAREGSDRVVATIFVNPTQFGEAADLASYPRREDADLAMLRAAGVDAAWLPTIDHMYPGGPDTFVAVPSLEGILMGATRPGHFRGVATAVAKLLNGVGPHAAWFGEKDFQQLALVRKMVRDLLMPVAIHGVPTVREGDGLALSSRNARLSAADRAAAPVLHRALLAGRAAVERGAAAAAAEGAMARVVASEPRAALASADCRDAATLAPVDGRPASEVVLLLAARFGEVLLIDQMTAEPPTPEEPPS</sequence>
<dbReference type="HAMAP" id="MF_00158">
    <property type="entry name" value="PanC"/>
    <property type="match status" value="1"/>
</dbReference>
<dbReference type="GO" id="GO:0005829">
    <property type="term" value="C:cytosol"/>
    <property type="evidence" value="ECO:0007669"/>
    <property type="project" value="TreeGrafter"/>
</dbReference>
<dbReference type="PANTHER" id="PTHR21299">
    <property type="entry name" value="CYTIDYLATE KINASE/PANTOATE-BETA-ALANINE LIGASE"/>
    <property type="match status" value="1"/>
</dbReference>
<accession>A0A2T0X136</accession>
<comment type="function">
    <text evidence="8">Catalyzes the condensation of pantoate with beta-alanine in an ATP-dependent reaction via a pantoyl-adenylate intermediate.</text>
</comment>